<evidence type="ECO:0000313" key="3">
    <source>
        <dbReference type="Proteomes" id="UP000503018"/>
    </source>
</evidence>
<proteinExistence type="predicted"/>
<organism evidence="2 3">
    <name type="scientific">Sphingomonas lacunae</name>
    <dbReference type="NCBI Taxonomy" id="2698828"/>
    <lineage>
        <taxon>Bacteria</taxon>
        <taxon>Pseudomonadati</taxon>
        <taxon>Pseudomonadota</taxon>
        <taxon>Alphaproteobacteria</taxon>
        <taxon>Sphingomonadales</taxon>
        <taxon>Sphingomonadaceae</taxon>
        <taxon>Sphingomonas</taxon>
    </lineage>
</organism>
<dbReference type="EMBL" id="CP053015">
    <property type="protein sequence ID" value="QJQ32426.1"/>
    <property type="molecule type" value="Genomic_DNA"/>
</dbReference>
<feature type="domain" description="NIF system FeS cluster assembly NifU N-terminal" evidence="1">
    <location>
        <begin position="25"/>
        <end position="85"/>
    </location>
</feature>
<keyword evidence="3" id="KW-1185">Reference proteome</keyword>
<dbReference type="RefSeq" id="WP_169945670.1">
    <property type="nucleotide sequence ID" value="NZ_CP053015.1"/>
</dbReference>
<dbReference type="SUPFAM" id="SSF82649">
    <property type="entry name" value="SufE/NifU"/>
    <property type="match status" value="1"/>
</dbReference>
<evidence type="ECO:0000259" key="1">
    <source>
        <dbReference type="Pfam" id="PF01592"/>
    </source>
</evidence>
<dbReference type="AlphaFoldDB" id="A0A6M4AUP3"/>
<dbReference type="GO" id="GO:0051536">
    <property type="term" value="F:iron-sulfur cluster binding"/>
    <property type="evidence" value="ECO:0007669"/>
    <property type="project" value="InterPro"/>
</dbReference>
<sequence>MASALYTTKLLRLAVEAASHPRLSQPDASEEARAPLCGSRIALDLTVDDQGRVSAIGFDVNACAVGQASAAILADVARGRSVEELRAAADSLTLWLNDRAAPMPDWPRLVELAEARAYPARHGAILLPWRAAATAAHRAAACKAGA</sequence>
<name>A0A6M4AUP3_9SPHN</name>
<gene>
    <name evidence="2" type="ORF">GV829_08155</name>
</gene>
<dbReference type="KEGG" id="slan:GV829_08155"/>
<dbReference type="InterPro" id="IPR002871">
    <property type="entry name" value="NIF_FeS_clus_asmbl_NifU_N"/>
</dbReference>
<dbReference type="GO" id="GO:0016226">
    <property type="term" value="P:iron-sulfur cluster assembly"/>
    <property type="evidence" value="ECO:0007669"/>
    <property type="project" value="InterPro"/>
</dbReference>
<accession>A0A6M4AUP3</accession>
<evidence type="ECO:0000313" key="2">
    <source>
        <dbReference type="EMBL" id="QJQ32426.1"/>
    </source>
</evidence>
<protein>
    <submittedName>
        <fullName evidence="2">Iron-sulfur cluster assembly scaffold protein</fullName>
    </submittedName>
</protein>
<reference evidence="2 3" key="1">
    <citation type="submission" date="2020-01" db="EMBL/GenBank/DDBJ databases">
        <title>Sphingomonas sp. strain CSW-10.</title>
        <authorList>
            <person name="Chen W.-M."/>
        </authorList>
    </citation>
    <scope>NUCLEOTIDE SEQUENCE [LARGE SCALE GENOMIC DNA]</scope>
    <source>
        <strain evidence="2 3">CSW-10</strain>
    </source>
</reference>
<dbReference type="CDD" id="cd06664">
    <property type="entry name" value="IscU_like"/>
    <property type="match status" value="1"/>
</dbReference>
<dbReference type="Pfam" id="PF01592">
    <property type="entry name" value="NifU_N"/>
    <property type="match status" value="1"/>
</dbReference>
<dbReference type="Gene3D" id="3.90.1010.10">
    <property type="match status" value="1"/>
</dbReference>
<dbReference type="Proteomes" id="UP000503018">
    <property type="component" value="Chromosome"/>
</dbReference>
<dbReference type="GO" id="GO:0005506">
    <property type="term" value="F:iron ion binding"/>
    <property type="evidence" value="ECO:0007669"/>
    <property type="project" value="InterPro"/>
</dbReference>